<name>A0A8D1R1W2_PIG</name>
<proteinExistence type="predicted"/>
<evidence type="ECO:0000313" key="1">
    <source>
        <dbReference type="Ensembl" id="ENSSSCP00055028337.1"/>
    </source>
</evidence>
<dbReference type="Ensembl" id="ENSSSCT00040060193.1">
    <property type="protein sequence ID" value="ENSSSCP00040025255.1"/>
    <property type="gene ID" value="ENSSSCG00040044886.1"/>
</dbReference>
<sequence length="97" mass="10456">MVPAPPLAEDEERLLPLAQRWPRASKFLLSGCAATVAELGTRPGPPARVSRGVAQGWGAGRAAACLCFPCMGFAVRFKITFSFSCPFKKQKAIAWMC</sequence>
<reference evidence="1" key="1">
    <citation type="submission" date="2025-05" db="UniProtKB">
        <authorList>
            <consortium name="Ensembl"/>
        </authorList>
    </citation>
    <scope>IDENTIFICATION</scope>
</reference>
<dbReference type="Proteomes" id="UP000694724">
    <property type="component" value="Unplaced"/>
</dbReference>
<dbReference type="AlphaFoldDB" id="A0A8D1R1W2"/>
<evidence type="ECO:0000313" key="2">
    <source>
        <dbReference type="Proteomes" id="UP000694724"/>
    </source>
</evidence>
<accession>A0A8D1R1W2</accession>
<dbReference type="Ensembl" id="ENSSSCT00055035680.1">
    <property type="protein sequence ID" value="ENSSSCP00055028337.1"/>
    <property type="gene ID" value="ENSSSCG00055018203.1"/>
</dbReference>
<dbReference type="Proteomes" id="UP000694722">
    <property type="component" value="Unplaced"/>
</dbReference>
<protein>
    <submittedName>
        <fullName evidence="1">Uncharacterized protein</fullName>
    </submittedName>
</protein>
<organism evidence="1 2">
    <name type="scientific">Sus scrofa</name>
    <name type="common">Pig</name>
    <dbReference type="NCBI Taxonomy" id="9823"/>
    <lineage>
        <taxon>Eukaryota</taxon>
        <taxon>Metazoa</taxon>
        <taxon>Chordata</taxon>
        <taxon>Craniata</taxon>
        <taxon>Vertebrata</taxon>
        <taxon>Euteleostomi</taxon>
        <taxon>Mammalia</taxon>
        <taxon>Eutheria</taxon>
        <taxon>Laurasiatheria</taxon>
        <taxon>Artiodactyla</taxon>
        <taxon>Suina</taxon>
        <taxon>Suidae</taxon>
        <taxon>Sus</taxon>
    </lineage>
</organism>